<proteinExistence type="predicted"/>
<evidence type="ECO:0000313" key="3">
    <source>
        <dbReference type="Proteomes" id="UP001177212"/>
    </source>
</evidence>
<sequence>MIKQAIIFLFGLAPLFTSAESYIIEIADFKCKYCLEAEKHTNILKEEAEWNNDKFIFAPIDIAMKQESDLLDESFYFATRHTHPKAELIKEILFDMNQKLSLTMNSYEEIIDWIAIYTRNPDLSKESLTAAFQEGSKNFENIAAIKKTINLVKKHNIKTTPSFILVSKKGVERVIIRPPETSIGDYINITLKAYKRMKESEN</sequence>
<accession>A0ABT9FC56</accession>
<feature type="chain" id="PRO_5046431262" evidence="1">
    <location>
        <begin position="20"/>
        <end position="202"/>
    </location>
</feature>
<evidence type="ECO:0000313" key="2">
    <source>
        <dbReference type="EMBL" id="MDP2564370.1"/>
    </source>
</evidence>
<feature type="signal peptide" evidence="1">
    <location>
        <begin position="1"/>
        <end position="19"/>
    </location>
</feature>
<dbReference type="Gene3D" id="3.40.30.10">
    <property type="entry name" value="Glutaredoxin"/>
    <property type="match status" value="1"/>
</dbReference>
<gene>
    <name evidence="2" type="ORF">Q8W34_06970</name>
</gene>
<protein>
    <submittedName>
        <fullName evidence="2">Thioredoxin domain-containing protein</fullName>
    </submittedName>
</protein>
<dbReference type="RefSeq" id="WP_305471649.1">
    <property type="nucleotide sequence ID" value="NZ_JAUYVT010000004.1"/>
</dbReference>
<evidence type="ECO:0000256" key="1">
    <source>
        <dbReference type="SAM" id="SignalP"/>
    </source>
</evidence>
<organism evidence="2 3">
    <name type="scientific">Pseudoalteromonas marina</name>
    <dbReference type="NCBI Taxonomy" id="267375"/>
    <lineage>
        <taxon>Bacteria</taxon>
        <taxon>Pseudomonadati</taxon>
        <taxon>Pseudomonadota</taxon>
        <taxon>Gammaproteobacteria</taxon>
        <taxon>Alteromonadales</taxon>
        <taxon>Pseudoalteromonadaceae</taxon>
        <taxon>Pseudoalteromonas</taxon>
    </lineage>
</organism>
<reference evidence="2" key="1">
    <citation type="submission" date="2023-07" db="EMBL/GenBank/DDBJ databases">
        <title>Genome content predicts the carbon catabolic preferences of heterotrophic bacteria.</title>
        <authorList>
            <person name="Gralka M."/>
        </authorList>
    </citation>
    <scope>NUCLEOTIDE SEQUENCE</scope>
    <source>
        <strain evidence="2">4G09</strain>
    </source>
</reference>
<dbReference type="EMBL" id="JAUYVT010000004">
    <property type="protein sequence ID" value="MDP2564370.1"/>
    <property type="molecule type" value="Genomic_DNA"/>
</dbReference>
<name>A0ABT9FC56_9GAMM</name>
<comment type="caution">
    <text evidence="2">The sequence shown here is derived from an EMBL/GenBank/DDBJ whole genome shotgun (WGS) entry which is preliminary data.</text>
</comment>
<dbReference type="SUPFAM" id="SSF52833">
    <property type="entry name" value="Thioredoxin-like"/>
    <property type="match status" value="1"/>
</dbReference>
<keyword evidence="1" id="KW-0732">Signal</keyword>
<keyword evidence="3" id="KW-1185">Reference proteome</keyword>
<dbReference type="InterPro" id="IPR036249">
    <property type="entry name" value="Thioredoxin-like_sf"/>
</dbReference>
<dbReference type="Proteomes" id="UP001177212">
    <property type="component" value="Unassembled WGS sequence"/>
</dbReference>